<evidence type="ECO:0000256" key="6">
    <source>
        <dbReference type="RuleBase" id="RU003345"/>
    </source>
</evidence>
<evidence type="ECO:0000313" key="8">
    <source>
        <dbReference type="EMBL" id="KAG2589752.1"/>
    </source>
</evidence>
<comment type="subunit">
    <text evidence="2">Homotetramer.</text>
</comment>
<dbReference type="PROSITE" id="PS00070">
    <property type="entry name" value="ALDEHYDE_DEHYDR_CYS"/>
    <property type="match status" value="1"/>
</dbReference>
<evidence type="ECO:0000256" key="1">
    <source>
        <dbReference type="ARBA" id="ARBA00009986"/>
    </source>
</evidence>
<dbReference type="InterPro" id="IPR015590">
    <property type="entry name" value="Aldehyde_DH_dom"/>
</dbReference>
<name>A0A8T0RTF5_PANVG</name>
<keyword evidence="9" id="KW-1185">Reference proteome</keyword>
<evidence type="ECO:0000313" key="9">
    <source>
        <dbReference type="Proteomes" id="UP000823388"/>
    </source>
</evidence>
<keyword evidence="3 6" id="KW-0560">Oxidoreductase</keyword>
<feature type="domain" description="Aldehyde dehydrogenase" evidence="7">
    <location>
        <begin position="33"/>
        <end position="490"/>
    </location>
</feature>
<keyword evidence="4" id="KW-0520">NAD</keyword>
<dbReference type="InterPro" id="IPR016161">
    <property type="entry name" value="Ald_DH/histidinol_DH"/>
</dbReference>
<dbReference type="InterPro" id="IPR016162">
    <property type="entry name" value="Ald_DH_N"/>
</dbReference>
<proteinExistence type="inferred from homology"/>
<dbReference type="GO" id="GO:0004030">
    <property type="term" value="F:aldehyde dehydrogenase [NAD(P)+] activity"/>
    <property type="evidence" value="ECO:0007669"/>
    <property type="project" value="UniProtKB-ARBA"/>
</dbReference>
<organism evidence="8 9">
    <name type="scientific">Panicum virgatum</name>
    <name type="common">Blackwell switchgrass</name>
    <dbReference type="NCBI Taxonomy" id="38727"/>
    <lineage>
        <taxon>Eukaryota</taxon>
        <taxon>Viridiplantae</taxon>
        <taxon>Streptophyta</taxon>
        <taxon>Embryophyta</taxon>
        <taxon>Tracheophyta</taxon>
        <taxon>Spermatophyta</taxon>
        <taxon>Magnoliopsida</taxon>
        <taxon>Liliopsida</taxon>
        <taxon>Poales</taxon>
        <taxon>Poaceae</taxon>
        <taxon>PACMAD clade</taxon>
        <taxon>Panicoideae</taxon>
        <taxon>Panicodae</taxon>
        <taxon>Paniceae</taxon>
        <taxon>Panicinae</taxon>
        <taxon>Panicum</taxon>
        <taxon>Panicum sect. Hiantes</taxon>
    </lineage>
</organism>
<comment type="similarity">
    <text evidence="1 6">Belongs to the aldehyde dehydrogenase family.</text>
</comment>
<evidence type="ECO:0000256" key="4">
    <source>
        <dbReference type="ARBA" id="ARBA00023027"/>
    </source>
</evidence>
<dbReference type="Gene3D" id="3.40.605.10">
    <property type="entry name" value="Aldehyde Dehydrogenase, Chain A, domain 1"/>
    <property type="match status" value="1"/>
</dbReference>
<gene>
    <name evidence="8" type="ORF">PVAP13_5NG381900</name>
</gene>
<dbReference type="FunFam" id="3.40.309.10:FF:000065">
    <property type="entry name" value="Aldehyde dehydrogenase3"/>
    <property type="match status" value="1"/>
</dbReference>
<dbReference type="Gene3D" id="3.40.309.10">
    <property type="entry name" value="Aldehyde Dehydrogenase, Chain A, domain 2"/>
    <property type="match status" value="1"/>
</dbReference>
<evidence type="ECO:0000256" key="2">
    <source>
        <dbReference type="ARBA" id="ARBA00011881"/>
    </source>
</evidence>
<dbReference type="Pfam" id="PF00171">
    <property type="entry name" value="Aldedh"/>
    <property type="match status" value="1"/>
</dbReference>
<feature type="active site" evidence="5">
    <location>
        <position position="271"/>
    </location>
</feature>
<dbReference type="Proteomes" id="UP000823388">
    <property type="component" value="Chromosome 5N"/>
</dbReference>
<dbReference type="InterPro" id="IPR016160">
    <property type="entry name" value="Ald_DH_CS_CYS"/>
</dbReference>
<dbReference type="EMBL" id="CM029046">
    <property type="protein sequence ID" value="KAG2589752.1"/>
    <property type="molecule type" value="Genomic_DNA"/>
</dbReference>
<sequence>MAGDGCNGNGAAAAAGVVPEIKFTKLFINGEFVDAVSGKTFETRDPRTGAVLAHVAEADKADVDLGVKAARDAFDHGKWPRMSGYERGRLLSKFADLVDQHTEELAALDGADAGKLLLVGKVIDVPSATQMLRYYAGAADKIHGEVLRVSGKYQGYSLREPVGVAGVIIPWNFPTMMFFLKVSPALAAGCTVVVKPAEQTPLSALYYAHLAKLAGVPDGVINVVPGFGHTAGAAITSHMDVDTVAFTGSTEVGRLIMESAARSNLKPVSLELGGKSPLIIFDDADVDMAVNLSRLAIFFNKGEICAAGSRVYVQEGIYDEFVKKAVEAAQNWKVGDPFDVTTNMGPQVDKEQFEKVLKYIEHGKSEGATLLTGGKPAAAKGYYIEPTIFVDVTIAQEEIFGPVMALMKFKTVDEVIEKANCTRYGLVAGIVTKSLDVANRVSRAVRAGTVWVNCYFVFDPDAPFGGFKMSGFGQDQGLGAMDKFLQVKSVITALPDSPWY</sequence>
<accession>A0A8T0RTF5</accession>
<dbReference type="PROSITE" id="PS00687">
    <property type="entry name" value="ALDEHYDE_DEHYDR_GLU"/>
    <property type="match status" value="1"/>
</dbReference>
<dbReference type="AlphaFoldDB" id="A0A8T0RTF5"/>
<dbReference type="InterPro" id="IPR016163">
    <property type="entry name" value="Ald_DH_C"/>
</dbReference>
<dbReference type="FunFam" id="3.40.605.10:FF:000011">
    <property type="entry name" value="ALD5p Mitochondrial aldehyde dehydrogenase"/>
    <property type="match status" value="1"/>
</dbReference>
<dbReference type="PANTHER" id="PTHR11699">
    <property type="entry name" value="ALDEHYDE DEHYDROGENASE-RELATED"/>
    <property type="match status" value="1"/>
</dbReference>
<evidence type="ECO:0000256" key="5">
    <source>
        <dbReference type="PROSITE-ProRule" id="PRU10007"/>
    </source>
</evidence>
<evidence type="ECO:0000259" key="7">
    <source>
        <dbReference type="Pfam" id="PF00171"/>
    </source>
</evidence>
<dbReference type="InterPro" id="IPR029510">
    <property type="entry name" value="Ald_DH_CS_GLU"/>
</dbReference>
<evidence type="ECO:0000256" key="3">
    <source>
        <dbReference type="ARBA" id="ARBA00023002"/>
    </source>
</evidence>
<dbReference type="SUPFAM" id="SSF53720">
    <property type="entry name" value="ALDH-like"/>
    <property type="match status" value="1"/>
</dbReference>
<reference evidence="8" key="1">
    <citation type="submission" date="2020-05" db="EMBL/GenBank/DDBJ databases">
        <title>WGS assembly of Panicum virgatum.</title>
        <authorList>
            <person name="Lovell J.T."/>
            <person name="Jenkins J."/>
            <person name="Shu S."/>
            <person name="Juenger T.E."/>
            <person name="Schmutz J."/>
        </authorList>
    </citation>
    <scope>NUCLEOTIDE SEQUENCE</scope>
    <source>
        <strain evidence="8">AP13</strain>
    </source>
</reference>
<protein>
    <recommendedName>
        <fullName evidence="7">Aldehyde dehydrogenase domain-containing protein</fullName>
    </recommendedName>
</protein>
<comment type="caution">
    <text evidence="8">The sequence shown here is derived from an EMBL/GenBank/DDBJ whole genome shotgun (WGS) entry which is preliminary data.</text>
</comment>